<evidence type="ECO:0000256" key="4">
    <source>
        <dbReference type="ARBA" id="ARBA00022801"/>
    </source>
</evidence>
<gene>
    <name evidence="10" type="ORF">J6I44_09810</name>
</gene>
<feature type="domain" description="Glycosyl hydrolase family 13 catalytic" evidence="9">
    <location>
        <begin position="54"/>
        <end position="389"/>
    </location>
</feature>
<accession>A0ABT3PMG8</accession>
<dbReference type="PANTHER" id="PTHR43447">
    <property type="entry name" value="ALPHA-AMYLASE"/>
    <property type="match status" value="1"/>
</dbReference>
<dbReference type="CDD" id="cd11314">
    <property type="entry name" value="AmyAc_arch_bac_plant_AmyA"/>
    <property type="match status" value="1"/>
</dbReference>
<evidence type="ECO:0000256" key="7">
    <source>
        <dbReference type="SAM" id="MobiDB-lite"/>
    </source>
</evidence>
<comment type="cofactor">
    <cofactor evidence="1">
        <name>Ca(2+)</name>
        <dbReference type="ChEBI" id="CHEBI:29108"/>
    </cofactor>
</comment>
<feature type="chain" id="PRO_5045053106" description="Glycosyl hydrolase family 13 catalytic domain-containing protein" evidence="8">
    <location>
        <begin position="30"/>
        <end position="496"/>
    </location>
</feature>
<feature type="signal peptide" evidence="8">
    <location>
        <begin position="1"/>
        <end position="29"/>
    </location>
</feature>
<sequence>MIMIKWSIKYLFILCAALFLIQCDSSVHNVSSEPNEKSSGAPKNSPSDTNQTSGVMMQGFYWDVPKGGTWWETIEHKVSTLADMSGRYGIDRIWLPPVSKSQSGGYSMGYDPADYYDLGNYKQYGTVETRFGSKTELKNLISTLKSNDISVMGDIVLNHRSGGDKEYNPATGDSTWTDFSQVKSGKATWSWATFHPNDDHTTDPGDFSDMPDVCYTTDIAYNDMKTWMNWLQDNIGFNGGWRFDYVKGLEPRVIKDMKAATGDPFSIGEYWDANTDILQSWSSETGASVFDFALYYTMADIFNATDGSGYLPNMIDPSQSFAAKNPMRAVTFAGNHDTDDIVHDKMMAYAFMLTYQGYPSIWWKDYFNYGLDDLGGEWGNGINQLVWVRGQLADASPNIELLKTDDGDLLIYAAEGYSSKSPGYIVAINDHPKGWKGASVQTDNTYLHDKTLKVYAWYSTVDGQNVQPESEYANSSGEVEVWAPPRGYAVYSVEGF</sequence>
<keyword evidence="3" id="KW-0479">Metal-binding</keyword>
<evidence type="ECO:0000259" key="9">
    <source>
        <dbReference type="SMART" id="SM00642"/>
    </source>
</evidence>
<dbReference type="Proteomes" id="UP001207918">
    <property type="component" value="Unassembled WGS sequence"/>
</dbReference>
<reference evidence="10 11" key="1">
    <citation type="submission" date="2021-03" db="EMBL/GenBank/DDBJ databases">
        <title>Aliifodinibius sp. nov., a new bacterium isolated from saline soil.</title>
        <authorList>
            <person name="Galisteo C."/>
            <person name="De La Haba R."/>
            <person name="Sanchez-Porro C."/>
            <person name="Ventosa A."/>
        </authorList>
    </citation>
    <scope>NUCLEOTIDE SEQUENCE [LARGE SCALE GENOMIC DNA]</scope>
    <source>
        <strain evidence="10 11">1BSP15-2V2</strain>
    </source>
</reference>
<keyword evidence="4" id="KW-0378">Hydrolase</keyword>
<organism evidence="10 11">
    <name type="scientific">Fodinibius salsisoli</name>
    <dbReference type="NCBI Taxonomy" id="2820877"/>
    <lineage>
        <taxon>Bacteria</taxon>
        <taxon>Pseudomonadati</taxon>
        <taxon>Balneolota</taxon>
        <taxon>Balneolia</taxon>
        <taxon>Balneolales</taxon>
        <taxon>Balneolaceae</taxon>
        <taxon>Fodinibius</taxon>
    </lineage>
</organism>
<evidence type="ECO:0000256" key="1">
    <source>
        <dbReference type="ARBA" id="ARBA00001913"/>
    </source>
</evidence>
<proteinExistence type="inferred from homology"/>
<comment type="similarity">
    <text evidence="2">Belongs to the glycosyl hydrolase 13 family.</text>
</comment>
<protein>
    <recommendedName>
        <fullName evidence="9">Glycosyl hydrolase family 13 catalytic domain-containing protein</fullName>
    </recommendedName>
</protein>
<evidence type="ECO:0000313" key="10">
    <source>
        <dbReference type="EMBL" id="MCW9707151.1"/>
    </source>
</evidence>
<keyword evidence="5" id="KW-0119">Carbohydrate metabolism</keyword>
<evidence type="ECO:0000256" key="8">
    <source>
        <dbReference type="SAM" id="SignalP"/>
    </source>
</evidence>
<feature type="region of interest" description="Disordered" evidence="7">
    <location>
        <begin position="31"/>
        <end position="50"/>
    </location>
</feature>
<evidence type="ECO:0000256" key="5">
    <source>
        <dbReference type="ARBA" id="ARBA00023277"/>
    </source>
</evidence>
<dbReference type="Pfam" id="PF00128">
    <property type="entry name" value="Alpha-amylase"/>
    <property type="match status" value="1"/>
</dbReference>
<evidence type="ECO:0000313" key="11">
    <source>
        <dbReference type="Proteomes" id="UP001207918"/>
    </source>
</evidence>
<dbReference type="InterPro" id="IPR006047">
    <property type="entry name" value="GH13_cat_dom"/>
</dbReference>
<keyword evidence="11" id="KW-1185">Reference proteome</keyword>
<dbReference type="EMBL" id="JAGGJA010000006">
    <property type="protein sequence ID" value="MCW9707151.1"/>
    <property type="molecule type" value="Genomic_DNA"/>
</dbReference>
<evidence type="ECO:0000256" key="3">
    <source>
        <dbReference type="ARBA" id="ARBA00022723"/>
    </source>
</evidence>
<name>A0ABT3PMG8_9BACT</name>
<dbReference type="Gene3D" id="2.60.40.1180">
    <property type="entry name" value="Golgi alpha-mannosidase II"/>
    <property type="match status" value="1"/>
</dbReference>
<keyword evidence="8" id="KW-0732">Signal</keyword>
<evidence type="ECO:0000256" key="6">
    <source>
        <dbReference type="ARBA" id="ARBA00023295"/>
    </source>
</evidence>
<dbReference type="InterPro" id="IPR017853">
    <property type="entry name" value="GH"/>
</dbReference>
<dbReference type="InterPro" id="IPR013780">
    <property type="entry name" value="Glyco_hydro_b"/>
</dbReference>
<dbReference type="SMART" id="SM00642">
    <property type="entry name" value="Aamy"/>
    <property type="match status" value="1"/>
</dbReference>
<dbReference type="PIRSF" id="PIRSF001021">
    <property type="entry name" value="Alph-amls_thrmst"/>
    <property type="match status" value="1"/>
</dbReference>
<dbReference type="InterPro" id="IPR013776">
    <property type="entry name" value="A-amylase_thermo"/>
</dbReference>
<evidence type="ECO:0000256" key="2">
    <source>
        <dbReference type="ARBA" id="ARBA00008061"/>
    </source>
</evidence>
<dbReference type="SUPFAM" id="SSF51445">
    <property type="entry name" value="(Trans)glycosidases"/>
    <property type="match status" value="1"/>
</dbReference>
<dbReference type="Gene3D" id="3.20.20.80">
    <property type="entry name" value="Glycosidases"/>
    <property type="match status" value="1"/>
</dbReference>
<comment type="caution">
    <text evidence="10">The sequence shown here is derived from an EMBL/GenBank/DDBJ whole genome shotgun (WGS) entry which is preliminary data.</text>
</comment>
<keyword evidence="6" id="KW-0326">Glycosidase</keyword>
<dbReference type="RefSeq" id="WP_265765910.1">
    <property type="nucleotide sequence ID" value="NZ_JAGGJA010000006.1"/>
</dbReference>